<sequence>MGNNLERSESIKIVYSEFFFVRKIMNNEIYEASNNNDFEQIDQHVKVDLKSLRKKFNWENRDERYDFLEQLYDLIGVWNSDEYPDFRDIFRTEEINWLFTEDVRIVNLSHDNDGSIIKFAIKTGYKDEPDVGKDGKPSLLRTTAVHHAAQFKLGDWDDVVSELFKIYDRFDVNYTDESGLTHFHVACMANCKNVVEKFLELGQDPNCLWQKTGDSPLHLALNNTCPEVVELLLKHGADPNLANNDGSTSVHVFKMNWDGAMAKMLFEFSNDKYHPIQIDALDKKGRTPLQLAVANIVPDMICFLLDHGANLSNFIFPKESDFVDEFKMYGTGSEWHHFLKELTSDMFDTVQCLQKIGYEFDQSDVLIIMKIFAKYELFKKSENVDERLCRDEKFVKWAKNEILSSSLSLYDLMQLRPERAEKLFTLQDYLKVRSSGRYQIFGSELWQTCTTHLSEIQFRRFFRRWTLEFFLTLTHCQLPILCCEIIMGKLMNEDLWRICLAATGQSLE</sequence>
<keyword evidence="1" id="KW-0677">Repeat</keyword>
<organism evidence="4 5">
    <name type="scientific">Trichogramma kaykai</name>
    <dbReference type="NCBI Taxonomy" id="54128"/>
    <lineage>
        <taxon>Eukaryota</taxon>
        <taxon>Metazoa</taxon>
        <taxon>Ecdysozoa</taxon>
        <taxon>Arthropoda</taxon>
        <taxon>Hexapoda</taxon>
        <taxon>Insecta</taxon>
        <taxon>Pterygota</taxon>
        <taxon>Neoptera</taxon>
        <taxon>Endopterygota</taxon>
        <taxon>Hymenoptera</taxon>
        <taxon>Apocrita</taxon>
        <taxon>Proctotrupomorpha</taxon>
        <taxon>Chalcidoidea</taxon>
        <taxon>Trichogrammatidae</taxon>
        <taxon>Trichogramma</taxon>
    </lineage>
</organism>
<evidence type="ECO:0000256" key="2">
    <source>
        <dbReference type="ARBA" id="ARBA00023043"/>
    </source>
</evidence>
<protein>
    <submittedName>
        <fullName evidence="4">Uncharacterized protein</fullName>
    </submittedName>
</protein>
<dbReference type="Pfam" id="PF13606">
    <property type="entry name" value="Ank_3"/>
    <property type="match status" value="1"/>
</dbReference>
<dbReference type="Gene3D" id="1.25.40.20">
    <property type="entry name" value="Ankyrin repeat-containing domain"/>
    <property type="match status" value="1"/>
</dbReference>
<dbReference type="InterPro" id="IPR036770">
    <property type="entry name" value="Ankyrin_rpt-contain_sf"/>
</dbReference>
<dbReference type="SUPFAM" id="SSF48403">
    <property type="entry name" value="Ankyrin repeat"/>
    <property type="match status" value="1"/>
</dbReference>
<reference evidence="4 5" key="1">
    <citation type="journal article" date="2024" name="bioRxiv">
        <title>A reference genome for Trichogramma kaykai: A tiny desert-dwelling parasitoid wasp with competing sex-ratio distorters.</title>
        <authorList>
            <person name="Culotta J."/>
            <person name="Lindsey A.R."/>
        </authorList>
    </citation>
    <scope>NUCLEOTIDE SEQUENCE [LARGE SCALE GENOMIC DNA]</scope>
    <source>
        <strain evidence="4 5">KSX58</strain>
    </source>
</reference>
<comment type="caution">
    <text evidence="4">The sequence shown here is derived from an EMBL/GenBank/DDBJ whole genome shotgun (WGS) entry which is preliminary data.</text>
</comment>
<dbReference type="InterPro" id="IPR002110">
    <property type="entry name" value="Ankyrin_rpt"/>
</dbReference>
<dbReference type="PANTHER" id="PTHR46680">
    <property type="entry name" value="NF-KAPPA-B INHIBITOR ALPHA"/>
    <property type="match status" value="1"/>
</dbReference>
<accession>A0ABD2VYL8</accession>
<name>A0ABD2VYL8_9HYME</name>
<feature type="repeat" description="ANK" evidence="3">
    <location>
        <begin position="212"/>
        <end position="244"/>
    </location>
</feature>
<feature type="repeat" description="ANK" evidence="3">
    <location>
        <begin position="284"/>
        <end position="312"/>
    </location>
</feature>
<dbReference type="SMART" id="SM00248">
    <property type="entry name" value="ANK"/>
    <property type="match status" value="3"/>
</dbReference>
<dbReference type="EMBL" id="JBJJXI010000151">
    <property type="protein sequence ID" value="KAL3385836.1"/>
    <property type="molecule type" value="Genomic_DNA"/>
</dbReference>
<keyword evidence="5" id="KW-1185">Reference proteome</keyword>
<dbReference type="PANTHER" id="PTHR46680:SF3">
    <property type="entry name" value="NF-KAPPA-B INHIBITOR CACTUS"/>
    <property type="match status" value="1"/>
</dbReference>
<dbReference type="Proteomes" id="UP001627154">
    <property type="component" value="Unassembled WGS sequence"/>
</dbReference>
<evidence type="ECO:0000313" key="4">
    <source>
        <dbReference type="EMBL" id="KAL3385836.1"/>
    </source>
</evidence>
<evidence type="ECO:0000313" key="5">
    <source>
        <dbReference type="Proteomes" id="UP001627154"/>
    </source>
</evidence>
<dbReference type="Pfam" id="PF12796">
    <property type="entry name" value="Ank_2"/>
    <property type="match status" value="1"/>
</dbReference>
<dbReference type="PROSITE" id="PS50297">
    <property type="entry name" value="ANK_REP_REGION"/>
    <property type="match status" value="2"/>
</dbReference>
<dbReference type="InterPro" id="IPR051070">
    <property type="entry name" value="NF-kappa-B_inhibitor"/>
</dbReference>
<proteinExistence type="predicted"/>
<evidence type="ECO:0000256" key="1">
    <source>
        <dbReference type="ARBA" id="ARBA00022737"/>
    </source>
</evidence>
<keyword evidence="2 3" id="KW-0040">ANK repeat</keyword>
<dbReference type="PROSITE" id="PS50088">
    <property type="entry name" value="ANK_REPEAT"/>
    <property type="match status" value="2"/>
</dbReference>
<evidence type="ECO:0000256" key="3">
    <source>
        <dbReference type="PROSITE-ProRule" id="PRU00023"/>
    </source>
</evidence>
<gene>
    <name evidence="4" type="ORF">TKK_018571</name>
</gene>
<dbReference type="AlphaFoldDB" id="A0ABD2VYL8"/>